<dbReference type="Proteomes" id="UP001304419">
    <property type="component" value="Chromosome 1"/>
</dbReference>
<evidence type="ECO:0000313" key="1">
    <source>
        <dbReference type="EMBL" id="NLR22637.1"/>
    </source>
</evidence>
<accession>A0A8I2H606</accession>
<dbReference type="InterPro" id="IPR014955">
    <property type="entry name" value="DUF1826"/>
</dbReference>
<protein>
    <submittedName>
        <fullName evidence="1">DUF1826 domain-containing protein</fullName>
    </submittedName>
</protein>
<dbReference type="EMBL" id="WEIA01000009">
    <property type="protein sequence ID" value="NLR22637.1"/>
    <property type="molecule type" value="Genomic_DNA"/>
</dbReference>
<name>A0A8I2H606_9GAMM</name>
<organism evidence="1 3">
    <name type="scientific">Pseudoalteromonas maricaloris</name>
    <dbReference type="NCBI Taxonomy" id="184924"/>
    <lineage>
        <taxon>Bacteria</taxon>
        <taxon>Pseudomonadati</taxon>
        <taxon>Pseudomonadota</taxon>
        <taxon>Gammaproteobacteria</taxon>
        <taxon>Alteromonadales</taxon>
        <taxon>Pseudoalteromonadaceae</taxon>
        <taxon>Pseudoalteromonas</taxon>
    </lineage>
</organism>
<dbReference type="Proteomes" id="UP000646877">
    <property type="component" value="Unassembled WGS sequence"/>
</dbReference>
<proteinExistence type="predicted"/>
<evidence type="ECO:0000313" key="4">
    <source>
        <dbReference type="Proteomes" id="UP001304419"/>
    </source>
</evidence>
<dbReference type="AlphaFoldDB" id="A0A8I2H606"/>
<reference evidence="1" key="1">
    <citation type="submission" date="2019-10" db="EMBL/GenBank/DDBJ databases">
        <authorList>
            <person name="Paulsen S."/>
        </authorList>
    </citation>
    <scope>NUCLEOTIDE SEQUENCE</scope>
    <source>
        <strain evidence="1">LMG 19692</strain>
    </source>
</reference>
<gene>
    <name evidence="1" type="ORF">F9Y85_15260</name>
    <name evidence="2" type="ORF">R5H13_04670</name>
</gene>
<dbReference type="EMBL" id="CP137578">
    <property type="protein sequence ID" value="WOX29563.1"/>
    <property type="molecule type" value="Genomic_DNA"/>
</dbReference>
<evidence type="ECO:0000313" key="3">
    <source>
        <dbReference type="Proteomes" id="UP000646877"/>
    </source>
</evidence>
<evidence type="ECO:0000313" key="2">
    <source>
        <dbReference type="EMBL" id="WOX29563.1"/>
    </source>
</evidence>
<reference evidence="2 4" key="2">
    <citation type="submission" date="2023-10" db="EMBL/GenBank/DDBJ databases">
        <title>To unveil natural product biosynthetic capacity in Pseudoalteromonas.</title>
        <authorList>
            <person name="Wang J."/>
        </authorList>
    </citation>
    <scope>NUCLEOTIDE SEQUENCE [LARGE SCALE GENOMIC DNA]</scope>
    <source>
        <strain evidence="2 4">DSM 15914</strain>
    </source>
</reference>
<dbReference type="Pfam" id="PF08856">
    <property type="entry name" value="DUF1826"/>
    <property type="match status" value="1"/>
</dbReference>
<dbReference type="RefSeq" id="WP_039492124.1">
    <property type="nucleotide sequence ID" value="NZ_CBCSDF010000014.1"/>
</dbReference>
<keyword evidence="4" id="KW-1185">Reference proteome</keyword>
<sequence length="212" mass="23539">MNSLMPIEPLLDVDSVHHQQSEHATVLTKIYEPNTNIVIWQHAVSSALKAEFGRYLETAKELELALQIATSNITCEVSESLKRLNFSDAMVAHIIEIVDMFSCLFELRVVGLRLKMLETAMCPKFHVDKVPVRLVTTLAGAGSEWLRNQHVSRDGNKLTISPEADAIQLACGDVALLKGERWDGNEGRGLVHRSPAVVTGEKRLLLTLDFIA</sequence>